<keyword evidence="2" id="KW-0812">Transmembrane</keyword>
<evidence type="ECO:0000256" key="5">
    <source>
        <dbReference type="ARBA" id="ARBA00023242"/>
    </source>
</evidence>
<keyword evidence="5" id="KW-0539">Nucleus</keyword>
<evidence type="ECO:0000256" key="3">
    <source>
        <dbReference type="ARBA" id="ARBA00022989"/>
    </source>
</evidence>
<evidence type="ECO:0000313" key="7">
    <source>
        <dbReference type="EMBL" id="KDQ59158.1"/>
    </source>
</evidence>
<dbReference type="Proteomes" id="UP000027265">
    <property type="component" value="Unassembled WGS sequence"/>
</dbReference>
<dbReference type="PANTHER" id="PTHR12265">
    <property type="entry name" value="TRANSMEMBRANE PROTEIN 53"/>
    <property type="match status" value="1"/>
</dbReference>
<dbReference type="AlphaFoldDB" id="A0A067PWF7"/>
<dbReference type="OrthoDB" id="77878at2759"/>
<keyword evidence="3" id="KW-1133">Transmembrane helix</keyword>
<dbReference type="InterPro" id="IPR008547">
    <property type="entry name" value="DUF829_TMEM53"/>
</dbReference>
<evidence type="ECO:0000256" key="2">
    <source>
        <dbReference type="ARBA" id="ARBA00022692"/>
    </source>
</evidence>
<dbReference type="InParanoid" id="A0A067PWF7"/>
<dbReference type="InterPro" id="IPR029058">
    <property type="entry name" value="AB_hydrolase_fold"/>
</dbReference>
<sequence>MALSTGPSQSENQFTELGSDVLLRTPGASSSTSPGNPKHPRLVLIFGWMGAQLPHLHKYSQAYSKLYPDATQVLVRCERSVFSRTEVAKQESMIPVAEVLEDLGYIPSSVRTKPDPATPDVDEAGNRSVLVHAFSNGGGYQLSTLSRVLAKRKIERLSPIANALILDSCPGSGGVSTSVTAFTSHIRNPFIRYPSAILVWLFFSSSHLLAIILRRKPWVDALKETLNKPDLLPWMDKNTPRLYIYSKTDHLIPWKQIEAHAKEGEEKGFDVRSEVFEKSDHVAHARTDPKRYWGAVEDVWNAAVKLGDIYKAQRFLDIFWI</sequence>
<evidence type="ECO:0000313" key="8">
    <source>
        <dbReference type="Proteomes" id="UP000027265"/>
    </source>
</evidence>
<comment type="similarity">
    <text evidence="1">Belongs to the TMEM53 family.</text>
</comment>
<name>A0A067PWF7_9AGAM</name>
<keyword evidence="8" id="KW-1185">Reference proteome</keyword>
<keyword evidence="4" id="KW-0472">Membrane</keyword>
<evidence type="ECO:0000256" key="4">
    <source>
        <dbReference type="ARBA" id="ARBA00023136"/>
    </source>
</evidence>
<reference evidence="8" key="1">
    <citation type="journal article" date="2014" name="Proc. Natl. Acad. Sci. U.S.A.">
        <title>Extensive sampling of basidiomycete genomes demonstrates inadequacy of the white-rot/brown-rot paradigm for wood decay fungi.</title>
        <authorList>
            <person name="Riley R."/>
            <person name="Salamov A.A."/>
            <person name="Brown D.W."/>
            <person name="Nagy L.G."/>
            <person name="Floudas D."/>
            <person name="Held B.W."/>
            <person name="Levasseur A."/>
            <person name="Lombard V."/>
            <person name="Morin E."/>
            <person name="Otillar R."/>
            <person name="Lindquist E.A."/>
            <person name="Sun H."/>
            <person name="LaButti K.M."/>
            <person name="Schmutz J."/>
            <person name="Jabbour D."/>
            <person name="Luo H."/>
            <person name="Baker S.E."/>
            <person name="Pisabarro A.G."/>
            <person name="Walton J.D."/>
            <person name="Blanchette R.A."/>
            <person name="Henrissat B."/>
            <person name="Martin F."/>
            <person name="Cullen D."/>
            <person name="Hibbett D.S."/>
            <person name="Grigoriev I.V."/>
        </authorList>
    </citation>
    <scope>NUCLEOTIDE SEQUENCE [LARGE SCALE GENOMIC DNA]</scope>
    <source>
        <strain evidence="8">MUCL 33604</strain>
    </source>
</reference>
<organism evidence="7 8">
    <name type="scientific">Jaapia argillacea MUCL 33604</name>
    <dbReference type="NCBI Taxonomy" id="933084"/>
    <lineage>
        <taxon>Eukaryota</taxon>
        <taxon>Fungi</taxon>
        <taxon>Dikarya</taxon>
        <taxon>Basidiomycota</taxon>
        <taxon>Agaricomycotina</taxon>
        <taxon>Agaricomycetes</taxon>
        <taxon>Agaricomycetidae</taxon>
        <taxon>Jaapiales</taxon>
        <taxon>Jaapiaceae</taxon>
        <taxon>Jaapia</taxon>
    </lineage>
</organism>
<protein>
    <submittedName>
        <fullName evidence="7">Uncharacterized protein</fullName>
    </submittedName>
</protein>
<evidence type="ECO:0000256" key="6">
    <source>
        <dbReference type="ARBA" id="ARBA00034303"/>
    </source>
</evidence>
<dbReference type="PANTHER" id="PTHR12265:SF30">
    <property type="entry name" value="TRANSMEMBRANE PROTEIN 53"/>
    <property type="match status" value="1"/>
</dbReference>
<evidence type="ECO:0000256" key="1">
    <source>
        <dbReference type="ARBA" id="ARBA00007387"/>
    </source>
</evidence>
<accession>A0A067PWF7</accession>
<proteinExistence type="inferred from homology"/>
<dbReference type="GO" id="GO:0005640">
    <property type="term" value="C:nuclear outer membrane"/>
    <property type="evidence" value="ECO:0007669"/>
    <property type="project" value="UniProtKB-SubCell"/>
</dbReference>
<dbReference type="STRING" id="933084.A0A067PWF7"/>
<gene>
    <name evidence="7" type="ORF">JAAARDRAFT_175911</name>
</gene>
<dbReference type="Pfam" id="PF05705">
    <property type="entry name" value="DUF829"/>
    <property type="match status" value="1"/>
</dbReference>
<dbReference type="SUPFAM" id="SSF53474">
    <property type="entry name" value="alpha/beta-Hydrolases"/>
    <property type="match status" value="1"/>
</dbReference>
<comment type="subcellular location">
    <subcellularLocation>
        <location evidence="6">Nucleus outer membrane</location>
        <topology evidence="6">Single-pass membrane protein</topology>
    </subcellularLocation>
</comment>
<dbReference type="HOGENOM" id="CLU_036503_0_1_1"/>
<dbReference type="EMBL" id="KL197716">
    <property type="protein sequence ID" value="KDQ59158.1"/>
    <property type="molecule type" value="Genomic_DNA"/>
</dbReference>